<dbReference type="FunFam" id="1.10.10.10:FF:000037">
    <property type="entry name" value="Heat stress transcription factor B-4"/>
    <property type="match status" value="1"/>
</dbReference>
<evidence type="ECO:0000256" key="2">
    <source>
        <dbReference type="ARBA" id="ARBA00011233"/>
    </source>
</evidence>
<comment type="subcellular location">
    <subcellularLocation>
        <location evidence="1">Nucleus</location>
    </subcellularLocation>
</comment>
<evidence type="ECO:0000256" key="8">
    <source>
        <dbReference type="ARBA" id="ARBA00023242"/>
    </source>
</evidence>
<dbReference type="PRINTS" id="PR00056">
    <property type="entry name" value="HSFDOMAIN"/>
</dbReference>
<dbReference type="GO" id="GO:0000978">
    <property type="term" value="F:RNA polymerase II cis-regulatory region sequence-specific DNA binding"/>
    <property type="evidence" value="ECO:0007669"/>
    <property type="project" value="TreeGrafter"/>
</dbReference>
<protein>
    <recommendedName>
        <fullName evidence="11">HSF-type DNA-binding domain-containing protein</fullName>
    </recommendedName>
</protein>
<evidence type="ECO:0000313" key="13">
    <source>
        <dbReference type="Proteomes" id="UP000829196"/>
    </source>
</evidence>
<reference evidence="12" key="1">
    <citation type="journal article" date="2022" name="Front. Genet.">
        <title>Chromosome-Scale Assembly of the Dendrobium nobile Genome Provides Insights Into the Molecular Mechanism of the Biosynthesis of the Medicinal Active Ingredient of Dendrobium.</title>
        <authorList>
            <person name="Xu Q."/>
            <person name="Niu S.-C."/>
            <person name="Li K.-L."/>
            <person name="Zheng P.-J."/>
            <person name="Zhang X.-J."/>
            <person name="Jia Y."/>
            <person name="Liu Y."/>
            <person name="Niu Y.-X."/>
            <person name="Yu L.-H."/>
            <person name="Chen D.-F."/>
            <person name="Zhang G.-Q."/>
        </authorList>
    </citation>
    <scope>NUCLEOTIDE SEQUENCE</scope>
    <source>
        <tissue evidence="12">Leaf</tissue>
    </source>
</reference>
<dbReference type="SMART" id="SM00415">
    <property type="entry name" value="HSF"/>
    <property type="match status" value="1"/>
</dbReference>
<dbReference type="InterPro" id="IPR036388">
    <property type="entry name" value="WH-like_DNA-bd_sf"/>
</dbReference>
<dbReference type="InterPro" id="IPR000232">
    <property type="entry name" value="HSF_DNA-bd"/>
</dbReference>
<evidence type="ECO:0000256" key="6">
    <source>
        <dbReference type="ARBA" id="ARBA00023125"/>
    </source>
</evidence>
<evidence type="ECO:0000256" key="7">
    <source>
        <dbReference type="ARBA" id="ARBA00023163"/>
    </source>
</evidence>
<comment type="similarity">
    <text evidence="9">Belongs to the HSF family.</text>
</comment>
<feature type="compositionally biased region" description="Gly residues" evidence="10">
    <location>
        <begin position="1"/>
        <end position="12"/>
    </location>
</feature>
<comment type="subunit">
    <text evidence="2">Homotrimer.</text>
</comment>
<evidence type="ECO:0000256" key="3">
    <source>
        <dbReference type="ARBA" id="ARBA00022553"/>
    </source>
</evidence>
<keyword evidence="5" id="KW-0346">Stress response</keyword>
<dbReference type="InterPro" id="IPR036390">
    <property type="entry name" value="WH_DNA-bd_sf"/>
</dbReference>
<keyword evidence="6" id="KW-0238">DNA-binding</keyword>
<organism evidence="12 13">
    <name type="scientific">Dendrobium nobile</name>
    <name type="common">Orchid</name>
    <dbReference type="NCBI Taxonomy" id="94219"/>
    <lineage>
        <taxon>Eukaryota</taxon>
        <taxon>Viridiplantae</taxon>
        <taxon>Streptophyta</taxon>
        <taxon>Embryophyta</taxon>
        <taxon>Tracheophyta</taxon>
        <taxon>Spermatophyta</taxon>
        <taxon>Magnoliopsida</taxon>
        <taxon>Liliopsida</taxon>
        <taxon>Asparagales</taxon>
        <taxon>Orchidaceae</taxon>
        <taxon>Epidendroideae</taxon>
        <taxon>Malaxideae</taxon>
        <taxon>Dendrobiinae</taxon>
        <taxon>Dendrobium</taxon>
    </lineage>
</organism>
<evidence type="ECO:0000256" key="10">
    <source>
        <dbReference type="SAM" id="MobiDB-lite"/>
    </source>
</evidence>
<dbReference type="Gene3D" id="1.10.10.10">
    <property type="entry name" value="Winged helix-like DNA-binding domain superfamily/Winged helix DNA-binding domain"/>
    <property type="match status" value="1"/>
</dbReference>
<dbReference type="GO" id="GO:0003700">
    <property type="term" value="F:DNA-binding transcription factor activity"/>
    <property type="evidence" value="ECO:0007669"/>
    <property type="project" value="InterPro"/>
</dbReference>
<dbReference type="AlphaFoldDB" id="A0A8T3AX09"/>
<dbReference type="Pfam" id="PF00447">
    <property type="entry name" value="HSF_DNA-bind"/>
    <property type="match status" value="1"/>
</dbReference>
<dbReference type="SUPFAM" id="SSF46785">
    <property type="entry name" value="Winged helix' DNA-binding domain"/>
    <property type="match status" value="1"/>
</dbReference>
<feature type="domain" description="HSF-type DNA-binding" evidence="11">
    <location>
        <begin position="23"/>
        <end position="126"/>
    </location>
</feature>
<proteinExistence type="inferred from homology"/>
<sequence length="134" mass="14523">MDVSGNGGGGSVAGENPAMNVSGPPPFLSKTYAMVDDALTDSIVSWGPWNNTFVVWEPLVFARDLLPKYFKHNNFASFVRQLNTYTYKRQSGEAVLEDAAEAVLEDLEAGDPVVEDEGEGDHVGMGFEMGNVFD</sequence>
<dbReference type="SMR" id="A0A8T3AX09"/>
<keyword evidence="13" id="KW-1185">Reference proteome</keyword>
<keyword evidence="8" id="KW-0539">Nucleus</keyword>
<keyword evidence="3" id="KW-0597">Phosphoprotein</keyword>
<evidence type="ECO:0000313" key="12">
    <source>
        <dbReference type="EMBL" id="KAI0500651.1"/>
    </source>
</evidence>
<feature type="region of interest" description="Disordered" evidence="10">
    <location>
        <begin position="1"/>
        <end position="20"/>
    </location>
</feature>
<dbReference type="OrthoDB" id="60033at2759"/>
<dbReference type="GO" id="GO:0034605">
    <property type="term" value="P:cellular response to heat"/>
    <property type="evidence" value="ECO:0007669"/>
    <property type="project" value="TreeGrafter"/>
</dbReference>
<comment type="caution">
    <text evidence="12">The sequence shown here is derived from an EMBL/GenBank/DDBJ whole genome shotgun (WGS) entry which is preliminary data.</text>
</comment>
<accession>A0A8T3AX09</accession>
<evidence type="ECO:0000259" key="11">
    <source>
        <dbReference type="SMART" id="SM00415"/>
    </source>
</evidence>
<dbReference type="PANTHER" id="PTHR10015">
    <property type="entry name" value="HEAT SHOCK TRANSCRIPTION FACTOR"/>
    <property type="match status" value="1"/>
</dbReference>
<evidence type="ECO:0000256" key="1">
    <source>
        <dbReference type="ARBA" id="ARBA00004123"/>
    </source>
</evidence>
<dbReference type="EMBL" id="JAGYWB010000013">
    <property type="protein sequence ID" value="KAI0500651.1"/>
    <property type="molecule type" value="Genomic_DNA"/>
</dbReference>
<name>A0A8T3AX09_DENNO</name>
<evidence type="ECO:0000256" key="5">
    <source>
        <dbReference type="ARBA" id="ARBA00023016"/>
    </source>
</evidence>
<dbReference type="GO" id="GO:0006357">
    <property type="term" value="P:regulation of transcription by RNA polymerase II"/>
    <property type="evidence" value="ECO:0007669"/>
    <property type="project" value="TreeGrafter"/>
</dbReference>
<dbReference type="GO" id="GO:0005634">
    <property type="term" value="C:nucleus"/>
    <property type="evidence" value="ECO:0007669"/>
    <property type="project" value="UniProtKB-SubCell"/>
</dbReference>
<dbReference type="Proteomes" id="UP000829196">
    <property type="component" value="Unassembled WGS sequence"/>
</dbReference>
<dbReference type="PANTHER" id="PTHR10015:SF427">
    <property type="entry name" value="HEAT SHOCK FACTOR PROTEIN"/>
    <property type="match status" value="1"/>
</dbReference>
<evidence type="ECO:0000256" key="4">
    <source>
        <dbReference type="ARBA" id="ARBA00023015"/>
    </source>
</evidence>
<keyword evidence="4" id="KW-0805">Transcription regulation</keyword>
<gene>
    <name evidence="12" type="ORF">KFK09_018867</name>
</gene>
<evidence type="ECO:0000256" key="9">
    <source>
        <dbReference type="RuleBase" id="RU004020"/>
    </source>
</evidence>
<keyword evidence="7" id="KW-0804">Transcription</keyword>